<organism evidence="2 3">
    <name type="scientific">Pholiota conissans</name>
    <dbReference type="NCBI Taxonomy" id="109636"/>
    <lineage>
        <taxon>Eukaryota</taxon>
        <taxon>Fungi</taxon>
        <taxon>Dikarya</taxon>
        <taxon>Basidiomycota</taxon>
        <taxon>Agaricomycotina</taxon>
        <taxon>Agaricomycetes</taxon>
        <taxon>Agaricomycetidae</taxon>
        <taxon>Agaricales</taxon>
        <taxon>Agaricineae</taxon>
        <taxon>Strophariaceae</taxon>
        <taxon>Pholiota</taxon>
    </lineage>
</organism>
<dbReference type="Proteomes" id="UP000807469">
    <property type="component" value="Unassembled WGS sequence"/>
</dbReference>
<name>A0A9P5YMX0_9AGAR</name>
<sequence length="190" mass="20745">MSNDPPTNSANCTTAPVPPCLFPLVETPQPTLPVTPPTESSSPTGTIVVEDTPPTTPLPDYAPTEPPSHPGANYAFGTLPEGITEDDFQDAFQRAIADLLQRASTRHEAMPMGQMTAPINSVPRPQAVRFAPAPNPNYILTYNDYHRRVRSVNDTRTLVNLTRDQFSIQPYPIVGRREVAAGWMHRDASG</sequence>
<evidence type="ECO:0000313" key="3">
    <source>
        <dbReference type="Proteomes" id="UP000807469"/>
    </source>
</evidence>
<dbReference type="AlphaFoldDB" id="A0A9P5YMX0"/>
<proteinExistence type="predicted"/>
<comment type="caution">
    <text evidence="2">The sequence shown here is derived from an EMBL/GenBank/DDBJ whole genome shotgun (WGS) entry which is preliminary data.</text>
</comment>
<evidence type="ECO:0000256" key="1">
    <source>
        <dbReference type="SAM" id="MobiDB-lite"/>
    </source>
</evidence>
<keyword evidence="3" id="KW-1185">Reference proteome</keyword>
<protein>
    <submittedName>
        <fullName evidence="2">Uncharacterized protein</fullName>
    </submittedName>
</protein>
<evidence type="ECO:0000313" key="2">
    <source>
        <dbReference type="EMBL" id="KAF9471540.1"/>
    </source>
</evidence>
<feature type="compositionally biased region" description="Low complexity" evidence="1">
    <location>
        <begin position="37"/>
        <end position="46"/>
    </location>
</feature>
<dbReference type="EMBL" id="MU155667">
    <property type="protein sequence ID" value="KAF9471540.1"/>
    <property type="molecule type" value="Genomic_DNA"/>
</dbReference>
<gene>
    <name evidence="2" type="ORF">BDN70DRAFT_938877</name>
</gene>
<reference evidence="2" key="1">
    <citation type="submission" date="2020-11" db="EMBL/GenBank/DDBJ databases">
        <authorList>
            <consortium name="DOE Joint Genome Institute"/>
            <person name="Ahrendt S."/>
            <person name="Riley R."/>
            <person name="Andreopoulos W."/>
            <person name="Labutti K."/>
            <person name="Pangilinan J."/>
            <person name="Ruiz-Duenas F.J."/>
            <person name="Barrasa J.M."/>
            <person name="Sanchez-Garcia M."/>
            <person name="Camarero S."/>
            <person name="Miyauchi S."/>
            <person name="Serrano A."/>
            <person name="Linde D."/>
            <person name="Babiker R."/>
            <person name="Drula E."/>
            <person name="Ayuso-Fernandez I."/>
            <person name="Pacheco R."/>
            <person name="Padilla G."/>
            <person name="Ferreira P."/>
            <person name="Barriuso J."/>
            <person name="Kellner H."/>
            <person name="Castanera R."/>
            <person name="Alfaro M."/>
            <person name="Ramirez L."/>
            <person name="Pisabarro A.G."/>
            <person name="Kuo A."/>
            <person name="Tritt A."/>
            <person name="Lipzen A."/>
            <person name="He G."/>
            <person name="Yan M."/>
            <person name="Ng V."/>
            <person name="Cullen D."/>
            <person name="Martin F."/>
            <person name="Rosso M.-N."/>
            <person name="Henrissat B."/>
            <person name="Hibbett D."/>
            <person name="Martinez A.T."/>
            <person name="Grigoriev I.V."/>
        </authorList>
    </citation>
    <scope>NUCLEOTIDE SEQUENCE</scope>
    <source>
        <strain evidence="2">CIRM-BRFM 674</strain>
    </source>
</reference>
<feature type="compositionally biased region" description="Polar residues" evidence="1">
    <location>
        <begin position="1"/>
        <end position="14"/>
    </location>
</feature>
<accession>A0A9P5YMX0</accession>
<feature type="region of interest" description="Disordered" evidence="1">
    <location>
        <begin position="1"/>
        <end position="58"/>
    </location>
</feature>